<evidence type="ECO:0000256" key="7">
    <source>
        <dbReference type="ARBA" id="ARBA00048472"/>
    </source>
</evidence>
<organism evidence="8 9">
    <name type="scientific">Parasulfuritortus cantonensis</name>
    <dbReference type="NCBI Taxonomy" id="2528202"/>
    <lineage>
        <taxon>Bacteria</taxon>
        <taxon>Pseudomonadati</taxon>
        <taxon>Pseudomonadota</taxon>
        <taxon>Betaproteobacteria</taxon>
        <taxon>Nitrosomonadales</taxon>
        <taxon>Thiobacillaceae</taxon>
        <taxon>Parasulfuritortus</taxon>
    </lineage>
</organism>
<proteinExistence type="inferred from homology"/>
<dbReference type="InterPro" id="IPR016633">
    <property type="entry name" value="EarP"/>
</dbReference>
<evidence type="ECO:0000256" key="1">
    <source>
        <dbReference type="ARBA" id="ARBA00022676"/>
    </source>
</evidence>
<evidence type="ECO:0000256" key="3">
    <source>
        <dbReference type="ARBA" id="ARBA00024303"/>
    </source>
</evidence>
<evidence type="ECO:0000313" key="8">
    <source>
        <dbReference type="EMBL" id="TCJ16999.1"/>
    </source>
</evidence>
<evidence type="ECO:0000256" key="4">
    <source>
        <dbReference type="ARBA" id="ARBA00024346"/>
    </source>
</evidence>
<evidence type="ECO:0000256" key="5">
    <source>
        <dbReference type="ARBA" id="ARBA00024416"/>
    </source>
</evidence>
<dbReference type="NCBIfam" id="TIGR03837">
    <property type="entry name" value="efp_Arg_rhamno"/>
    <property type="match status" value="1"/>
</dbReference>
<dbReference type="AlphaFoldDB" id="A0A4R1BIA5"/>
<dbReference type="Pfam" id="PF10093">
    <property type="entry name" value="EarP"/>
    <property type="match status" value="1"/>
</dbReference>
<sequence>MRPGYDWDLFCAVVDNYGDIGITWRLARQLASEHRLRVRLWVDDLAAFRCLRPEIDPDLDEQACQGVTVRHWRAPFPAAEPADVVVEALACHLPESYESAMAERPVKPVWLNLEYLSAEDWVPGCHALASPHPRLPLTKYFFLPGYVPGTGGVLKESWLVAARDDLRADPAAQAAFWRRLAVPEAEESRISLFSYENTAIQGLFETWADGPERVRCLVPEGRPLADVAGFFGRPAVAAGEQLVRGNLAVQVLPMLSQDDYDRLLWLCDCNFVRGEDSLVRAMWAGKPLVWQAYRQEDQAHWPKIHALLDLLCGDLDPGDADALRALWSAWNDMAGAGPAWPEFWHRRPAWLARLDRWQAQLDGVGDLATNLVKFCNEKSK</sequence>
<keyword evidence="8" id="KW-0648">Protein biosynthesis</keyword>
<evidence type="ECO:0000313" key="9">
    <source>
        <dbReference type="Proteomes" id="UP000295443"/>
    </source>
</evidence>
<keyword evidence="1" id="KW-0328">Glycosyltransferase</keyword>
<accession>A0A4R1BIA5</accession>
<evidence type="ECO:0000256" key="2">
    <source>
        <dbReference type="ARBA" id="ARBA00022679"/>
    </source>
</evidence>
<gene>
    <name evidence="8" type="primary">earP</name>
    <name evidence="8" type="ORF">EZJ19_04660</name>
</gene>
<evidence type="ECO:0000256" key="6">
    <source>
        <dbReference type="ARBA" id="ARBA00030025"/>
    </source>
</evidence>
<name>A0A4R1BIA5_9PROT</name>
<comment type="similarity">
    <text evidence="4">Belongs to the glycosyltransferase 104 family.</text>
</comment>
<dbReference type="Proteomes" id="UP000295443">
    <property type="component" value="Unassembled WGS sequence"/>
</dbReference>
<dbReference type="GO" id="GO:0106361">
    <property type="term" value="F:protein-arginine rhamnosyltransferase activity"/>
    <property type="evidence" value="ECO:0007669"/>
    <property type="project" value="InterPro"/>
</dbReference>
<keyword evidence="2 8" id="KW-0808">Transferase</keyword>
<comment type="caution">
    <text evidence="8">The sequence shown here is derived from an EMBL/GenBank/DDBJ whole genome shotgun (WGS) entry which is preliminary data.</text>
</comment>
<comment type="function">
    <text evidence="3">Protein-arginine rhamnosyltransferase that catalyzes the transfer of a single rhamnose to elongation factor P (EF-P) on 'Lys-32', a modification required for EF-P-dependent rescue of polyproline stalled ribosomes.</text>
</comment>
<dbReference type="EMBL" id="SJZB01000015">
    <property type="protein sequence ID" value="TCJ16999.1"/>
    <property type="molecule type" value="Genomic_DNA"/>
</dbReference>
<keyword evidence="9" id="KW-1185">Reference proteome</keyword>
<dbReference type="RefSeq" id="WP_131445132.1">
    <property type="nucleotide sequence ID" value="NZ_SJZB01000015.1"/>
</dbReference>
<keyword evidence="8" id="KW-0251">Elongation factor</keyword>
<dbReference type="GO" id="GO:0003746">
    <property type="term" value="F:translation elongation factor activity"/>
    <property type="evidence" value="ECO:0007669"/>
    <property type="project" value="UniProtKB-KW"/>
</dbReference>
<comment type="catalytic activity">
    <reaction evidence="7">
        <text>dTDP-beta-L-rhamnose + L-arginyl-[protein] = N(omega)-(alpha-L-rhamnosyl)-L-arginyl-[protein] + dTDP + H(+)</text>
        <dbReference type="Rhea" id="RHEA:66692"/>
        <dbReference type="Rhea" id="RHEA-COMP:10532"/>
        <dbReference type="Rhea" id="RHEA-COMP:17096"/>
        <dbReference type="ChEBI" id="CHEBI:15378"/>
        <dbReference type="ChEBI" id="CHEBI:29965"/>
        <dbReference type="ChEBI" id="CHEBI:57510"/>
        <dbReference type="ChEBI" id="CHEBI:58369"/>
        <dbReference type="ChEBI" id="CHEBI:167445"/>
    </reaction>
    <physiologicalReaction direction="left-to-right" evidence="7">
        <dbReference type="Rhea" id="RHEA:66693"/>
    </physiologicalReaction>
</comment>
<dbReference type="PIRSF" id="PIRSF015557">
    <property type="entry name" value="UCP015557"/>
    <property type="match status" value="1"/>
</dbReference>
<protein>
    <recommendedName>
        <fullName evidence="5">Protein-arginine rhamnosyltransferase</fullName>
    </recommendedName>
    <alternativeName>
        <fullName evidence="6">EF-P arginine rhamnosyltransferase</fullName>
    </alternativeName>
</protein>
<reference evidence="8 9" key="1">
    <citation type="submission" date="2019-03" db="EMBL/GenBank/DDBJ databases">
        <title>Genome sequence of Thiobacillaceae bacterium LSR1, a sulfur-oxidizing bacterium isolated from freshwater sediment.</title>
        <authorList>
            <person name="Li S."/>
        </authorList>
    </citation>
    <scope>NUCLEOTIDE SEQUENCE [LARGE SCALE GENOMIC DNA]</scope>
    <source>
        <strain evidence="8 9">LSR1</strain>
    </source>
</reference>
<dbReference type="OrthoDB" id="209085at2"/>